<dbReference type="GO" id="GO:0003824">
    <property type="term" value="F:catalytic activity"/>
    <property type="evidence" value="ECO:0007669"/>
    <property type="project" value="UniProtKB-ARBA"/>
</dbReference>
<reference evidence="1 2" key="1">
    <citation type="submission" date="2015-03" db="EMBL/GenBank/DDBJ databases">
        <title>Genome assembly of Sandaracinus amylolyticus DSM 53668.</title>
        <authorList>
            <person name="Sharma G."/>
            <person name="Subramanian S."/>
        </authorList>
    </citation>
    <scope>NUCLEOTIDE SEQUENCE [LARGE SCALE GENOMIC DNA]</scope>
    <source>
        <strain evidence="1 2">DSM 53668</strain>
    </source>
</reference>
<name>A0A0F6W3Q1_9BACT</name>
<protein>
    <submittedName>
        <fullName evidence="1">Enoyl-CoA hydratase</fullName>
    </submittedName>
</protein>
<organism evidence="1 2">
    <name type="scientific">Sandaracinus amylolyticus</name>
    <dbReference type="NCBI Taxonomy" id="927083"/>
    <lineage>
        <taxon>Bacteria</taxon>
        <taxon>Pseudomonadati</taxon>
        <taxon>Myxococcota</taxon>
        <taxon>Polyangia</taxon>
        <taxon>Polyangiales</taxon>
        <taxon>Sandaracinaceae</taxon>
        <taxon>Sandaracinus</taxon>
    </lineage>
</organism>
<dbReference type="GO" id="GO:0006635">
    <property type="term" value="P:fatty acid beta-oxidation"/>
    <property type="evidence" value="ECO:0007669"/>
    <property type="project" value="TreeGrafter"/>
</dbReference>
<accession>A0A0F6W3Q1</accession>
<dbReference type="RefSeq" id="WP_053233692.1">
    <property type="nucleotide sequence ID" value="NZ_CP011125.1"/>
</dbReference>
<dbReference type="EMBL" id="CP011125">
    <property type="protein sequence ID" value="AKF06527.1"/>
    <property type="molecule type" value="Genomic_DNA"/>
</dbReference>
<sequence>MIEITLHGRGPNTMSLAMLESFERSLDQAHEEPLMITGAGDAFSAGLDLDELRVADAAHVTKLLITMERVVRKLFLHPAPTIAKVNGHAVAGGCLVVQCCDWRVCADDPSVRIGMTGVAIGLTYPPFVPAVFAQRVPPPHVETVLLGADRYAPTDALRLGLVDELAPRERLHEVARARLDARAKLPRHAYGSTKRALRELAYAVAETQRERFENEVLPAWTGKLAGRAQ</sequence>
<evidence type="ECO:0000313" key="2">
    <source>
        <dbReference type="Proteomes" id="UP000034883"/>
    </source>
</evidence>
<dbReference type="CDD" id="cd06558">
    <property type="entry name" value="crotonase-like"/>
    <property type="match status" value="1"/>
</dbReference>
<dbReference type="Gene3D" id="3.90.226.10">
    <property type="entry name" value="2-enoyl-CoA Hydratase, Chain A, domain 1"/>
    <property type="match status" value="1"/>
</dbReference>
<dbReference type="AlphaFoldDB" id="A0A0F6W3Q1"/>
<dbReference type="STRING" id="927083.DB32_003676"/>
<gene>
    <name evidence="1" type="ORF">DB32_003676</name>
</gene>
<dbReference type="KEGG" id="samy:DB32_003676"/>
<dbReference type="SUPFAM" id="SSF52096">
    <property type="entry name" value="ClpP/crotonase"/>
    <property type="match status" value="1"/>
</dbReference>
<keyword evidence="2" id="KW-1185">Reference proteome</keyword>
<dbReference type="PANTHER" id="PTHR11941">
    <property type="entry name" value="ENOYL-COA HYDRATASE-RELATED"/>
    <property type="match status" value="1"/>
</dbReference>
<dbReference type="InterPro" id="IPR001753">
    <property type="entry name" value="Enoyl-CoA_hydra/iso"/>
</dbReference>
<proteinExistence type="predicted"/>
<dbReference type="InterPro" id="IPR029045">
    <property type="entry name" value="ClpP/crotonase-like_dom_sf"/>
</dbReference>
<dbReference type="Proteomes" id="UP000034883">
    <property type="component" value="Chromosome"/>
</dbReference>
<dbReference type="PANTHER" id="PTHR11941:SF54">
    <property type="entry name" value="ENOYL-COA HYDRATASE, MITOCHONDRIAL"/>
    <property type="match status" value="1"/>
</dbReference>
<evidence type="ECO:0000313" key="1">
    <source>
        <dbReference type="EMBL" id="AKF06527.1"/>
    </source>
</evidence>
<dbReference type="Pfam" id="PF00378">
    <property type="entry name" value="ECH_1"/>
    <property type="match status" value="1"/>
</dbReference>
<dbReference type="OrthoDB" id="5365311at2"/>